<reference evidence="3" key="1">
    <citation type="submission" date="2019-08" db="EMBL/GenBank/DDBJ databases">
        <authorList>
            <person name="Kucharzyk K."/>
            <person name="Murdoch R.W."/>
            <person name="Higgins S."/>
            <person name="Loffler F."/>
        </authorList>
    </citation>
    <scope>NUCLEOTIDE SEQUENCE</scope>
</reference>
<dbReference type="Pfam" id="PF00857">
    <property type="entry name" value="Isochorismatase"/>
    <property type="match status" value="1"/>
</dbReference>
<dbReference type="PANTHER" id="PTHR43540">
    <property type="entry name" value="PEROXYUREIDOACRYLATE/UREIDOACRYLATE AMIDOHYDROLASE-RELATED"/>
    <property type="match status" value="1"/>
</dbReference>
<proteinExistence type="predicted"/>
<dbReference type="InterPro" id="IPR036380">
    <property type="entry name" value="Isochorismatase-like_sf"/>
</dbReference>
<feature type="domain" description="Isochorismatase-like" evidence="2">
    <location>
        <begin position="1"/>
        <end position="150"/>
    </location>
</feature>
<evidence type="ECO:0000256" key="1">
    <source>
        <dbReference type="ARBA" id="ARBA00022801"/>
    </source>
</evidence>
<evidence type="ECO:0000313" key="3">
    <source>
        <dbReference type="EMBL" id="MPM40298.1"/>
    </source>
</evidence>
<sequence length="158" mass="17690">MVIIDIQNDITKHYKDIIGNINKAIDWAVQAEVHVVYIRHENVSEGTRTFKPGTKGAQLVPDMHLTSEHVFTKTKGNALSSQAFSDFIKTHEIREFYLAGADAVACVKATCYNMCKEGYDVTVLSDCITSYDKRKLDEMLQYYASKGCTINCLADLGL</sequence>
<name>A0A644ZIZ1_9ZZZZ</name>
<dbReference type="Gene3D" id="3.40.50.850">
    <property type="entry name" value="Isochorismatase-like"/>
    <property type="match status" value="1"/>
</dbReference>
<dbReference type="CDD" id="cd00431">
    <property type="entry name" value="cysteine_hydrolases"/>
    <property type="match status" value="1"/>
</dbReference>
<dbReference type="AlphaFoldDB" id="A0A644ZIZ1"/>
<dbReference type="EMBL" id="VSSQ01008949">
    <property type="protein sequence ID" value="MPM40298.1"/>
    <property type="molecule type" value="Genomic_DNA"/>
</dbReference>
<comment type="caution">
    <text evidence="3">The sequence shown here is derived from an EMBL/GenBank/DDBJ whole genome shotgun (WGS) entry which is preliminary data.</text>
</comment>
<dbReference type="GO" id="GO:0016787">
    <property type="term" value="F:hydrolase activity"/>
    <property type="evidence" value="ECO:0007669"/>
    <property type="project" value="UniProtKB-KW"/>
</dbReference>
<accession>A0A644ZIZ1</accession>
<keyword evidence="1" id="KW-0378">Hydrolase</keyword>
<gene>
    <name evidence="3" type="ORF">SDC9_86938</name>
</gene>
<dbReference type="SUPFAM" id="SSF52499">
    <property type="entry name" value="Isochorismatase-like hydrolases"/>
    <property type="match status" value="1"/>
</dbReference>
<protein>
    <recommendedName>
        <fullName evidence="2">Isochorismatase-like domain-containing protein</fullName>
    </recommendedName>
</protein>
<dbReference type="InterPro" id="IPR050272">
    <property type="entry name" value="Isochorismatase-like_hydrls"/>
</dbReference>
<organism evidence="3">
    <name type="scientific">bioreactor metagenome</name>
    <dbReference type="NCBI Taxonomy" id="1076179"/>
    <lineage>
        <taxon>unclassified sequences</taxon>
        <taxon>metagenomes</taxon>
        <taxon>ecological metagenomes</taxon>
    </lineage>
</organism>
<evidence type="ECO:0000259" key="2">
    <source>
        <dbReference type="Pfam" id="PF00857"/>
    </source>
</evidence>
<dbReference type="InterPro" id="IPR000868">
    <property type="entry name" value="Isochorismatase-like_dom"/>
</dbReference>